<evidence type="ECO:0000256" key="4">
    <source>
        <dbReference type="RuleBase" id="RU003322"/>
    </source>
</evidence>
<comment type="similarity">
    <text evidence="4">Belongs to the heat shock protein 70 family.</text>
</comment>
<gene>
    <name evidence="5" type="ORF">ACFFN0_10000</name>
</gene>
<evidence type="ECO:0000313" key="6">
    <source>
        <dbReference type="Proteomes" id="UP001589613"/>
    </source>
</evidence>
<dbReference type="Gene3D" id="1.25.40.10">
    <property type="entry name" value="Tetratricopeptide repeat domain"/>
    <property type="match status" value="1"/>
</dbReference>
<evidence type="ECO:0000256" key="2">
    <source>
        <dbReference type="ARBA" id="ARBA00022840"/>
    </source>
</evidence>
<dbReference type="InterPro" id="IPR013126">
    <property type="entry name" value="Hsp_70_fam"/>
</dbReference>
<dbReference type="Proteomes" id="UP001589613">
    <property type="component" value="Unassembled WGS sequence"/>
</dbReference>
<dbReference type="SUPFAM" id="SSF53067">
    <property type="entry name" value="Actin-like ATPase domain"/>
    <property type="match status" value="2"/>
</dbReference>
<dbReference type="Pfam" id="PF00012">
    <property type="entry name" value="HSP70"/>
    <property type="match status" value="1"/>
</dbReference>
<organism evidence="5 6">
    <name type="scientific">Ornithinimicrobium kibberense</name>
    <dbReference type="NCBI Taxonomy" id="282060"/>
    <lineage>
        <taxon>Bacteria</taxon>
        <taxon>Bacillati</taxon>
        <taxon>Actinomycetota</taxon>
        <taxon>Actinomycetes</taxon>
        <taxon>Micrococcales</taxon>
        <taxon>Ornithinimicrobiaceae</taxon>
        <taxon>Ornithinimicrobium</taxon>
    </lineage>
</organism>
<evidence type="ECO:0000256" key="3">
    <source>
        <dbReference type="ARBA" id="ARBA00023186"/>
    </source>
</evidence>
<dbReference type="RefSeq" id="WP_181409577.1">
    <property type="nucleotide sequence ID" value="NZ_JBHMAX010000017.1"/>
</dbReference>
<dbReference type="EMBL" id="JBHMAX010000017">
    <property type="protein sequence ID" value="MFB9732376.1"/>
    <property type="molecule type" value="Genomic_DNA"/>
</dbReference>
<comment type="caution">
    <text evidence="5">The sequence shown here is derived from an EMBL/GenBank/DDBJ whole genome shotgun (WGS) entry which is preliminary data.</text>
</comment>
<name>A0ABV5V3K1_9MICO</name>
<proteinExistence type="inferred from homology"/>
<dbReference type="Gene3D" id="3.30.420.40">
    <property type="match status" value="2"/>
</dbReference>
<dbReference type="SUPFAM" id="SSF48452">
    <property type="entry name" value="TPR-like"/>
    <property type="match status" value="1"/>
</dbReference>
<dbReference type="PANTHER" id="PTHR19375">
    <property type="entry name" value="HEAT SHOCK PROTEIN 70KDA"/>
    <property type="match status" value="1"/>
</dbReference>
<dbReference type="InterPro" id="IPR043129">
    <property type="entry name" value="ATPase_NBD"/>
</dbReference>
<evidence type="ECO:0000256" key="1">
    <source>
        <dbReference type="ARBA" id="ARBA00022741"/>
    </source>
</evidence>
<accession>A0ABV5V3K1</accession>
<dbReference type="InterPro" id="IPR011990">
    <property type="entry name" value="TPR-like_helical_dom_sf"/>
</dbReference>
<keyword evidence="1 4" id="KW-0547">Nucleotide-binding</keyword>
<evidence type="ECO:0000313" key="5">
    <source>
        <dbReference type="EMBL" id="MFB9732376.1"/>
    </source>
</evidence>
<dbReference type="Gene3D" id="3.90.640.10">
    <property type="entry name" value="Actin, Chain A, domain 4"/>
    <property type="match status" value="1"/>
</dbReference>
<keyword evidence="6" id="KW-1185">Reference proteome</keyword>
<sequence>MLAGEEARDFVRQGSAPIREGVNVFTSTKNDIGTKKTYPKAPPGLQTPKDVAEHILRFLLDGIADEFPASKIDQVVVTVPASFQLDQRDDTIRAALDAGLDIAPSQLFDEPVAAYLAHIALSPSLQSEERCVVVDFGGGTCDVALLSAGQSGDRLAVNLAGTSRYCRLGGDDIDRAIVVEHLLPILAAANGKVAAEWSYVDLAAVIIPALQPTAEELKIKINDAIVARRRIGRPYQDVKARASRDLEFTLGGQTLRLPGASVELTAGQFENLLTPFVDPESIRPAQGEYYESTSIHAPLREVLERRGWEFDDGERLLVAGGSSQLVPVLDSLQDAFGVEPEFVASAGTVDLQAEISLGAALQAFSLALDPEGPLVRARTDEPLVVNVAGGAQEVVPGGVDVPWPAHPMGAKTVLRIGEGSNQRGLRLEFARAGVTIWSETIPLPPGVEDGDTMTLAAWVDANQTVHLERKFADGGSHTIRLERPWTFVDNPGNDRAEILQLEAEYQQNDTTAQRKYEIRLVLMSLYRKIGHYGKAVESSRYALRHASSTVLEARATHSLAMALWSRGARDEALSVLRSGVEKGAEGLRFSLAYRLHERGDQDAALHEINQCVLHDADGPNLALQGKVLKAMGRRAEAADAWEKATNEFGHPLAMNAFERSWMEYVAKQRGDRDVLHLLAEARRSDAGDGHHEGGVLPDAVDVA</sequence>
<keyword evidence="2 4" id="KW-0067">ATP-binding</keyword>
<keyword evidence="3" id="KW-0143">Chaperone</keyword>
<protein>
    <submittedName>
        <fullName evidence="5">Hsp70 family protein</fullName>
    </submittedName>
</protein>
<reference evidence="5 6" key="1">
    <citation type="submission" date="2024-09" db="EMBL/GenBank/DDBJ databases">
        <authorList>
            <person name="Sun Q."/>
            <person name="Mori K."/>
        </authorList>
    </citation>
    <scope>NUCLEOTIDE SEQUENCE [LARGE SCALE GENOMIC DNA]</scope>
    <source>
        <strain evidence="5 6">JCM 12763</strain>
    </source>
</reference>